<sequence length="178" mass="20062">MGRTLLVAVALVVPLVALVVEHVGNVRIAERHHSHHDTYVVSAEFTRSLVLAMSFMAALGLLVAWLCDQDVFLADEVMALAFFDAFLVTCFVMWSLICRYRVSTFSDSMAVTPPLGPKVWVRYDQIDRLEWSGLRVGRGFRNLVVWVGGRRAVTLLGIVDVEQIIMSIDRFDLLPRKN</sequence>
<evidence type="ECO:0000313" key="3">
    <source>
        <dbReference type="Proteomes" id="UP000824029"/>
    </source>
</evidence>
<name>A0A9D2IQ88_9ACTN</name>
<comment type="caution">
    <text evidence="2">The sequence shown here is derived from an EMBL/GenBank/DDBJ whole genome shotgun (WGS) entry which is preliminary data.</text>
</comment>
<dbReference type="AlphaFoldDB" id="A0A9D2IQ88"/>
<reference evidence="2" key="2">
    <citation type="submission" date="2021-04" db="EMBL/GenBank/DDBJ databases">
        <authorList>
            <person name="Gilroy R."/>
        </authorList>
    </citation>
    <scope>NUCLEOTIDE SEQUENCE</scope>
    <source>
        <strain evidence="2">ChiHecolR3B27-1887</strain>
    </source>
</reference>
<proteinExistence type="predicted"/>
<feature type="transmembrane region" description="Helical" evidence="1">
    <location>
        <begin position="77"/>
        <end position="97"/>
    </location>
</feature>
<keyword evidence="1" id="KW-0472">Membrane</keyword>
<dbReference type="Proteomes" id="UP000824029">
    <property type="component" value="Unassembled WGS sequence"/>
</dbReference>
<evidence type="ECO:0000256" key="1">
    <source>
        <dbReference type="SAM" id="Phobius"/>
    </source>
</evidence>
<dbReference type="EMBL" id="DXBZ01000169">
    <property type="protein sequence ID" value="HIZ19186.1"/>
    <property type="molecule type" value="Genomic_DNA"/>
</dbReference>
<gene>
    <name evidence="2" type="ORF">IAA22_08790</name>
</gene>
<evidence type="ECO:0000313" key="2">
    <source>
        <dbReference type="EMBL" id="HIZ19186.1"/>
    </source>
</evidence>
<keyword evidence="1" id="KW-1133">Transmembrane helix</keyword>
<feature type="transmembrane region" description="Helical" evidence="1">
    <location>
        <begin position="45"/>
        <end position="65"/>
    </location>
</feature>
<organism evidence="2 3">
    <name type="scientific">Candidatus Olsenella stercoravium</name>
    <dbReference type="NCBI Taxonomy" id="2838713"/>
    <lineage>
        <taxon>Bacteria</taxon>
        <taxon>Bacillati</taxon>
        <taxon>Actinomycetota</taxon>
        <taxon>Coriobacteriia</taxon>
        <taxon>Coriobacteriales</taxon>
        <taxon>Atopobiaceae</taxon>
        <taxon>Olsenella</taxon>
    </lineage>
</organism>
<protein>
    <submittedName>
        <fullName evidence="2">Uncharacterized protein</fullName>
    </submittedName>
</protein>
<accession>A0A9D2IQ88</accession>
<reference evidence="2" key="1">
    <citation type="journal article" date="2021" name="PeerJ">
        <title>Extensive microbial diversity within the chicken gut microbiome revealed by metagenomics and culture.</title>
        <authorList>
            <person name="Gilroy R."/>
            <person name="Ravi A."/>
            <person name="Getino M."/>
            <person name="Pursley I."/>
            <person name="Horton D.L."/>
            <person name="Alikhan N.F."/>
            <person name="Baker D."/>
            <person name="Gharbi K."/>
            <person name="Hall N."/>
            <person name="Watson M."/>
            <person name="Adriaenssens E.M."/>
            <person name="Foster-Nyarko E."/>
            <person name="Jarju S."/>
            <person name="Secka A."/>
            <person name="Antonio M."/>
            <person name="Oren A."/>
            <person name="Chaudhuri R.R."/>
            <person name="La Ragione R."/>
            <person name="Hildebrand F."/>
            <person name="Pallen M.J."/>
        </authorList>
    </citation>
    <scope>NUCLEOTIDE SEQUENCE</scope>
    <source>
        <strain evidence="2">ChiHecolR3B27-1887</strain>
    </source>
</reference>
<keyword evidence="1" id="KW-0812">Transmembrane</keyword>